<reference evidence="1 2" key="1">
    <citation type="journal article" date="2006" name="Science">
        <title>Phytophthora genome sequences uncover evolutionary origins and mechanisms of pathogenesis.</title>
        <authorList>
            <person name="Tyler B.M."/>
            <person name="Tripathy S."/>
            <person name="Zhang X."/>
            <person name="Dehal P."/>
            <person name="Jiang R.H."/>
            <person name="Aerts A."/>
            <person name="Arredondo F.D."/>
            <person name="Baxter L."/>
            <person name="Bensasson D."/>
            <person name="Beynon J.L."/>
            <person name="Chapman J."/>
            <person name="Damasceno C.M."/>
            <person name="Dorrance A.E."/>
            <person name="Dou D."/>
            <person name="Dickerman A.W."/>
            <person name="Dubchak I.L."/>
            <person name="Garbelotto M."/>
            <person name="Gijzen M."/>
            <person name="Gordon S.G."/>
            <person name="Govers F."/>
            <person name="Grunwald N.J."/>
            <person name="Huang W."/>
            <person name="Ivors K.L."/>
            <person name="Jones R.W."/>
            <person name="Kamoun S."/>
            <person name="Krampis K."/>
            <person name="Lamour K.H."/>
            <person name="Lee M.K."/>
            <person name="McDonald W.H."/>
            <person name="Medina M."/>
            <person name="Meijer H.J."/>
            <person name="Nordberg E.K."/>
            <person name="Maclean D.J."/>
            <person name="Ospina-Giraldo M.D."/>
            <person name="Morris P.F."/>
            <person name="Phuntumart V."/>
            <person name="Putnam N.H."/>
            <person name="Rash S."/>
            <person name="Rose J.K."/>
            <person name="Sakihama Y."/>
            <person name="Salamov A.A."/>
            <person name="Savidor A."/>
            <person name="Scheuring C.F."/>
            <person name="Smith B.M."/>
            <person name="Sobral B.W."/>
            <person name="Terry A."/>
            <person name="Torto-Alalibo T.A."/>
            <person name="Win J."/>
            <person name="Xu Z."/>
            <person name="Zhang H."/>
            <person name="Grigoriev I.V."/>
            <person name="Rokhsar D.S."/>
            <person name="Boore J.L."/>
        </authorList>
    </citation>
    <scope>NUCLEOTIDE SEQUENCE [LARGE SCALE GENOMIC DNA]</scope>
    <source>
        <strain evidence="1 2">P6497</strain>
    </source>
</reference>
<dbReference type="RefSeq" id="XP_009533179.1">
    <property type="nucleotide sequence ID" value="XM_009534884.1"/>
</dbReference>
<organism evidence="1 2">
    <name type="scientific">Phytophthora sojae (strain P6497)</name>
    <name type="common">Soybean stem and root rot agent</name>
    <name type="synonym">Phytophthora megasperma f. sp. glycines</name>
    <dbReference type="NCBI Taxonomy" id="1094619"/>
    <lineage>
        <taxon>Eukaryota</taxon>
        <taxon>Sar</taxon>
        <taxon>Stramenopiles</taxon>
        <taxon>Oomycota</taxon>
        <taxon>Peronosporomycetes</taxon>
        <taxon>Peronosporales</taxon>
        <taxon>Peronosporaceae</taxon>
        <taxon>Phytophthora</taxon>
    </lineage>
</organism>
<gene>
    <name evidence="1" type="ORF">PHYSODRAFT_519052</name>
</gene>
<dbReference type="Proteomes" id="UP000002640">
    <property type="component" value="Unassembled WGS sequence"/>
</dbReference>
<dbReference type="EMBL" id="JH159158">
    <property type="protein sequence ID" value="EGZ10434.1"/>
    <property type="molecule type" value="Genomic_DNA"/>
</dbReference>
<proteinExistence type="predicted"/>
<accession>G4ZZZ2</accession>
<dbReference type="GeneID" id="20660136"/>
<name>G4ZZZ2_PHYSP</name>
<dbReference type="STRING" id="1094619.G4ZZZ2"/>
<dbReference type="AlphaFoldDB" id="G4ZZZ2"/>
<evidence type="ECO:0000313" key="1">
    <source>
        <dbReference type="EMBL" id="EGZ10434.1"/>
    </source>
</evidence>
<sequence>IPHQYDVSSNALFTFNSVLSACATEKGALEWAQRVGLRASAPLCPTCTNSMTLYVAVKRTRWRCSRTGCRLERSVRASFFFARLSAPLSKLIKLLLFWAFLHPVTTAAQQAEVSPTTAGQWYVYAQDICTAEMKRTLLTVKSYIILLLNII</sequence>
<dbReference type="InParanoid" id="G4ZZZ2"/>
<keyword evidence="2" id="KW-1185">Reference proteome</keyword>
<dbReference type="SMR" id="G4ZZZ2"/>
<protein>
    <recommendedName>
        <fullName evidence="3">Transposase zinc-ribbon domain-containing protein</fullName>
    </recommendedName>
</protein>
<evidence type="ECO:0000313" key="2">
    <source>
        <dbReference type="Proteomes" id="UP000002640"/>
    </source>
</evidence>
<evidence type="ECO:0008006" key="3">
    <source>
        <dbReference type="Google" id="ProtNLM"/>
    </source>
</evidence>
<feature type="non-terminal residue" evidence="1">
    <location>
        <position position="1"/>
    </location>
</feature>
<dbReference type="KEGG" id="psoj:PHYSODRAFT_519052"/>